<keyword evidence="2" id="KW-1185">Reference proteome</keyword>
<gene>
    <name evidence="1" type="ORF">SPELUC_LOCUS5017</name>
</gene>
<evidence type="ECO:0000313" key="2">
    <source>
        <dbReference type="Proteomes" id="UP000789366"/>
    </source>
</evidence>
<organism evidence="1 2">
    <name type="scientific">Cetraspora pellucida</name>
    <dbReference type="NCBI Taxonomy" id="1433469"/>
    <lineage>
        <taxon>Eukaryota</taxon>
        <taxon>Fungi</taxon>
        <taxon>Fungi incertae sedis</taxon>
        <taxon>Mucoromycota</taxon>
        <taxon>Glomeromycotina</taxon>
        <taxon>Glomeromycetes</taxon>
        <taxon>Diversisporales</taxon>
        <taxon>Gigasporaceae</taxon>
        <taxon>Cetraspora</taxon>
    </lineage>
</organism>
<dbReference type="Proteomes" id="UP000789366">
    <property type="component" value="Unassembled WGS sequence"/>
</dbReference>
<name>A0ACA9LTX7_9GLOM</name>
<evidence type="ECO:0000313" key="1">
    <source>
        <dbReference type="EMBL" id="CAG8546336.1"/>
    </source>
</evidence>
<reference evidence="1" key="1">
    <citation type="submission" date="2021-06" db="EMBL/GenBank/DDBJ databases">
        <authorList>
            <person name="Kallberg Y."/>
            <person name="Tangrot J."/>
            <person name="Rosling A."/>
        </authorList>
    </citation>
    <scope>NUCLEOTIDE SEQUENCE</scope>
    <source>
        <strain evidence="1">28 12/20/2015</strain>
    </source>
</reference>
<proteinExistence type="predicted"/>
<comment type="caution">
    <text evidence="1">The sequence shown here is derived from an EMBL/GenBank/DDBJ whole genome shotgun (WGS) entry which is preliminary data.</text>
</comment>
<sequence>MSLENTEIETIDMSFKIIETETTDNMVIKIIKTKIIANMSFEITETNNITDLASQLSETARKHHNCLARERYAKKIAQKITKNTGSTCDHKNQLAKKARMRQKLTLINQQIIQQHAQKRN</sequence>
<protein>
    <submittedName>
        <fullName evidence="1">3009_t:CDS:1</fullName>
    </submittedName>
</protein>
<accession>A0ACA9LTX7</accession>
<dbReference type="EMBL" id="CAJVPW010004876">
    <property type="protein sequence ID" value="CAG8546336.1"/>
    <property type="molecule type" value="Genomic_DNA"/>
</dbReference>